<dbReference type="EMBL" id="CP139487">
    <property type="protein sequence ID" value="WPU65274.1"/>
    <property type="molecule type" value="Genomic_DNA"/>
</dbReference>
<dbReference type="AlphaFoldDB" id="A0AAX4HQP9"/>
<organism evidence="4 5">
    <name type="scientific">Peredibacter starrii</name>
    <dbReference type="NCBI Taxonomy" id="28202"/>
    <lineage>
        <taxon>Bacteria</taxon>
        <taxon>Pseudomonadati</taxon>
        <taxon>Bdellovibrionota</taxon>
        <taxon>Bacteriovoracia</taxon>
        <taxon>Bacteriovoracales</taxon>
        <taxon>Bacteriovoracaceae</taxon>
        <taxon>Peredibacter</taxon>
    </lineage>
</organism>
<dbReference type="RefSeq" id="WP_321395473.1">
    <property type="nucleotide sequence ID" value="NZ_CP139487.1"/>
</dbReference>
<keyword evidence="2" id="KW-0012">Acyltransferase</keyword>
<dbReference type="PANTHER" id="PTHR43877">
    <property type="entry name" value="AMINOALKYLPHOSPHONATE N-ACETYLTRANSFERASE-RELATED-RELATED"/>
    <property type="match status" value="1"/>
</dbReference>
<evidence type="ECO:0000256" key="2">
    <source>
        <dbReference type="ARBA" id="ARBA00023315"/>
    </source>
</evidence>
<dbReference type="Proteomes" id="UP001324634">
    <property type="component" value="Chromosome"/>
</dbReference>
<name>A0AAX4HQP9_9BACT</name>
<dbReference type="CDD" id="cd04301">
    <property type="entry name" value="NAT_SF"/>
    <property type="match status" value="1"/>
</dbReference>
<dbReference type="SUPFAM" id="SSF55729">
    <property type="entry name" value="Acyl-CoA N-acyltransferases (Nat)"/>
    <property type="match status" value="1"/>
</dbReference>
<dbReference type="Gene3D" id="3.40.630.30">
    <property type="match status" value="1"/>
</dbReference>
<reference evidence="4 5" key="1">
    <citation type="submission" date="2023-11" db="EMBL/GenBank/DDBJ databases">
        <title>Peredibacter starrii A3.12.</title>
        <authorList>
            <person name="Mitchell R.J."/>
        </authorList>
    </citation>
    <scope>NUCLEOTIDE SEQUENCE [LARGE SCALE GENOMIC DNA]</scope>
    <source>
        <strain evidence="4 5">A3.12</strain>
    </source>
</reference>
<dbReference type="Pfam" id="PF00583">
    <property type="entry name" value="Acetyltransf_1"/>
    <property type="match status" value="1"/>
</dbReference>
<dbReference type="InterPro" id="IPR000182">
    <property type="entry name" value="GNAT_dom"/>
</dbReference>
<accession>A0AAX4HQP9</accession>
<protein>
    <submittedName>
        <fullName evidence="4">GNAT family N-acetyltransferase</fullName>
    </submittedName>
</protein>
<dbReference type="GO" id="GO:0016747">
    <property type="term" value="F:acyltransferase activity, transferring groups other than amino-acyl groups"/>
    <property type="evidence" value="ECO:0007669"/>
    <property type="project" value="InterPro"/>
</dbReference>
<evidence type="ECO:0000256" key="1">
    <source>
        <dbReference type="ARBA" id="ARBA00022679"/>
    </source>
</evidence>
<dbReference type="InterPro" id="IPR016181">
    <property type="entry name" value="Acyl_CoA_acyltransferase"/>
</dbReference>
<evidence type="ECO:0000313" key="4">
    <source>
        <dbReference type="EMBL" id="WPU65274.1"/>
    </source>
</evidence>
<dbReference type="KEGG" id="psti:SOO65_00770"/>
<dbReference type="InterPro" id="IPR050832">
    <property type="entry name" value="Bact_Acetyltransf"/>
</dbReference>
<feature type="domain" description="N-acetyltransferase" evidence="3">
    <location>
        <begin position="2"/>
        <end position="163"/>
    </location>
</feature>
<proteinExistence type="predicted"/>
<sequence length="171" mass="19470">MITFRTATPTDADALNLLVNSAYRGDSSKKGWTTEADLLGGQRTDAEKILEMIQDPFSRIELAMENDQILGCVYLKQENETLYFGMLTVNPDMQAKGIGKLLLNHLETVARHLKCHTIRMTVISVRSELIAFYERRGYQFTGKTEPFPEKDPRFGLPKAKLLFHEFAKKLV</sequence>
<keyword evidence="1" id="KW-0808">Transferase</keyword>
<dbReference type="PROSITE" id="PS51186">
    <property type="entry name" value="GNAT"/>
    <property type="match status" value="1"/>
</dbReference>
<evidence type="ECO:0000313" key="5">
    <source>
        <dbReference type="Proteomes" id="UP001324634"/>
    </source>
</evidence>
<gene>
    <name evidence="4" type="ORF">SOO65_00770</name>
</gene>
<evidence type="ECO:0000259" key="3">
    <source>
        <dbReference type="PROSITE" id="PS51186"/>
    </source>
</evidence>
<keyword evidence="5" id="KW-1185">Reference proteome</keyword>